<dbReference type="PROSITE" id="PS50970">
    <property type="entry name" value="HCY"/>
    <property type="match status" value="1"/>
</dbReference>
<proteinExistence type="predicted"/>
<keyword evidence="3" id="KW-0862">Zinc</keyword>
<feature type="binding site" evidence="3">
    <location>
        <position position="293"/>
    </location>
    <ligand>
        <name>Zn(2+)</name>
        <dbReference type="ChEBI" id="CHEBI:29105"/>
    </ligand>
</feature>
<dbReference type="PANTHER" id="PTHR11103:SF18">
    <property type="entry name" value="SLR1189 PROTEIN"/>
    <property type="match status" value="1"/>
</dbReference>
<evidence type="ECO:0000256" key="2">
    <source>
        <dbReference type="ARBA" id="ARBA00022679"/>
    </source>
</evidence>
<comment type="caution">
    <text evidence="5">The sequence shown here is derived from an EMBL/GenBank/DDBJ whole genome shotgun (WGS) entry which is preliminary data.</text>
</comment>
<dbReference type="Proteomes" id="UP001529421">
    <property type="component" value="Unassembled WGS sequence"/>
</dbReference>
<evidence type="ECO:0000313" key="5">
    <source>
        <dbReference type="EMBL" id="MDM8275707.1"/>
    </source>
</evidence>
<keyword evidence="2 3" id="KW-0808">Transferase</keyword>
<dbReference type="Gene3D" id="3.20.20.330">
    <property type="entry name" value="Homocysteine-binding-like domain"/>
    <property type="match status" value="1"/>
</dbReference>
<dbReference type="SUPFAM" id="SSF82282">
    <property type="entry name" value="Homocysteine S-methyltransferase"/>
    <property type="match status" value="1"/>
</dbReference>
<evidence type="ECO:0000256" key="3">
    <source>
        <dbReference type="PROSITE-ProRule" id="PRU00333"/>
    </source>
</evidence>
<keyword evidence="3" id="KW-0479">Metal-binding</keyword>
<feature type="domain" description="Hcy-binding" evidence="4">
    <location>
        <begin position="23"/>
        <end position="308"/>
    </location>
</feature>
<comment type="cofactor">
    <cofactor evidence="3">
        <name>Zn(2+)</name>
        <dbReference type="ChEBI" id="CHEBI:29105"/>
    </cofactor>
</comment>
<dbReference type="EMBL" id="JAUDDZ010000018">
    <property type="protein sequence ID" value="MDM8275707.1"/>
    <property type="molecule type" value="Genomic_DNA"/>
</dbReference>
<dbReference type="InterPro" id="IPR003726">
    <property type="entry name" value="HCY_dom"/>
</dbReference>
<dbReference type="RefSeq" id="WP_289545930.1">
    <property type="nucleotide sequence ID" value="NZ_JAUDDZ010000018.1"/>
</dbReference>
<keyword evidence="6" id="KW-1185">Reference proteome</keyword>
<keyword evidence="1 3" id="KW-0489">Methyltransferase</keyword>
<evidence type="ECO:0000313" key="6">
    <source>
        <dbReference type="Proteomes" id="UP001529421"/>
    </source>
</evidence>
<dbReference type="Pfam" id="PF02574">
    <property type="entry name" value="S-methyl_trans"/>
    <property type="match status" value="1"/>
</dbReference>
<dbReference type="PANTHER" id="PTHR11103">
    <property type="entry name" value="SLR1189 PROTEIN"/>
    <property type="match status" value="1"/>
</dbReference>
<dbReference type="InterPro" id="IPR036589">
    <property type="entry name" value="HCY_dom_sf"/>
</dbReference>
<protein>
    <submittedName>
        <fullName evidence="5">Homocysteine S-methyltransferase family protein</fullName>
    </submittedName>
</protein>
<sequence>MGGVVQASDSTRFDPSYYNRSGAADLMERLHDEPMLMQGPVGSVLMSGEGSSDVPPAFWNIAEPETVERVHALYAAAGAQIMLTNTFQASSPALVRDGIEQGADEVNRAAVACARACCPQFVVGSIGACGIDWFEKETPAYRAARAAYREQAYALLASGVDALMLETFVSIREIEPAVAGVLDVAEGMPVWMSFAIDDEGSLLGDGLNVEAAVVWAERHGASAVGVNCCSVDAATRAVPRMAASARTPVMIRPNAGSPRRDEDERLVWAEDAEAHARAARVWVDAGAHLVGGCCGTTAVTTAALAEVLEL</sequence>
<organism evidence="5 6">
    <name type="scientific">Enorma phocaeensis</name>
    <dbReference type="NCBI Taxonomy" id="1871019"/>
    <lineage>
        <taxon>Bacteria</taxon>
        <taxon>Bacillati</taxon>
        <taxon>Actinomycetota</taxon>
        <taxon>Coriobacteriia</taxon>
        <taxon>Coriobacteriales</taxon>
        <taxon>Coriobacteriaceae</taxon>
        <taxon>Enorma</taxon>
    </lineage>
</organism>
<feature type="binding site" evidence="3">
    <location>
        <position position="294"/>
    </location>
    <ligand>
        <name>Zn(2+)</name>
        <dbReference type="ChEBI" id="CHEBI:29105"/>
    </ligand>
</feature>
<evidence type="ECO:0000256" key="1">
    <source>
        <dbReference type="ARBA" id="ARBA00022603"/>
    </source>
</evidence>
<reference evidence="6" key="1">
    <citation type="submission" date="2023-06" db="EMBL/GenBank/DDBJ databases">
        <title>Identification and characterization of horizontal gene transfer across gut microbiota members of farm animals based on homology search.</title>
        <authorList>
            <person name="Zeman M."/>
            <person name="Kubasova T."/>
            <person name="Jahodarova E."/>
            <person name="Nykrynova M."/>
            <person name="Rychlik I."/>
        </authorList>
    </citation>
    <scope>NUCLEOTIDE SEQUENCE [LARGE SCALE GENOMIC DNA]</scope>
    <source>
        <strain evidence="6">154_Feed</strain>
    </source>
</reference>
<accession>A0ABT7VB25</accession>
<reference evidence="5 6" key="2">
    <citation type="submission" date="2023-06" db="EMBL/GenBank/DDBJ databases">
        <authorList>
            <person name="Zeman M."/>
            <person name="Kubasova T."/>
            <person name="Jahodarova E."/>
            <person name="Nykrynova M."/>
            <person name="Rychlik I."/>
        </authorList>
    </citation>
    <scope>NUCLEOTIDE SEQUENCE [LARGE SCALE GENOMIC DNA]</scope>
    <source>
        <strain evidence="5 6">154_Feed</strain>
    </source>
</reference>
<name>A0ABT7VB25_9ACTN</name>
<feature type="binding site" evidence="3">
    <location>
        <position position="228"/>
    </location>
    <ligand>
        <name>Zn(2+)</name>
        <dbReference type="ChEBI" id="CHEBI:29105"/>
    </ligand>
</feature>
<gene>
    <name evidence="5" type="ORF">QUW28_09420</name>
</gene>
<evidence type="ECO:0000259" key="4">
    <source>
        <dbReference type="PROSITE" id="PS50970"/>
    </source>
</evidence>